<keyword evidence="2" id="KW-0378">Hydrolase</keyword>
<evidence type="ECO:0000313" key="6">
    <source>
        <dbReference type="Proteomes" id="UP000191931"/>
    </source>
</evidence>
<name>A0A1W1HEU1_9BACT</name>
<evidence type="ECO:0000256" key="3">
    <source>
        <dbReference type="SAM" id="Phobius"/>
    </source>
</evidence>
<dbReference type="Gene3D" id="3.60.21.10">
    <property type="match status" value="1"/>
</dbReference>
<keyword evidence="3" id="KW-0472">Membrane</keyword>
<reference evidence="5 6" key="1">
    <citation type="submission" date="2017-03" db="EMBL/GenBank/DDBJ databases">
        <authorList>
            <person name="Afonso C.L."/>
            <person name="Miller P.J."/>
            <person name="Scott M.A."/>
            <person name="Spackman E."/>
            <person name="Goraichik I."/>
            <person name="Dimitrov K.M."/>
            <person name="Suarez D.L."/>
            <person name="Swayne D.E."/>
        </authorList>
    </citation>
    <scope>NUCLEOTIDE SEQUENCE [LARGE SCALE GENOMIC DNA]</scope>
    <source>
        <strain evidence="5">PRJEB14757</strain>
    </source>
</reference>
<dbReference type="GO" id="GO:0008758">
    <property type="term" value="F:UDP-2,3-diacylglucosamine hydrolase activity"/>
    <property type="evidence" value="ECO:0007669"/>
    <property type="project" value="TreeGrafter"/>
</dbReference>
<dbReference type="InterPro" id="IPR051158">
    <property type="entry name" value="Metallophosphoesterase_sf"/>
</dbReference>
<dbReference type="Proteomes" id="UP000191931">
    <property type="component" value="Unassembled WGS sequence"/>
</dbReference>
<keyword evidence="1" id="KW-0479">Metal-binding</keyword>
<dbReference type="PANTHER" id="PTHR31302">
    <property type="entry name" value="TRANSMEMBRANE PROTEIN WITH METALLOPHOSPHOESTERASE DOMAIN-RELATED"/>
    <property type="match status" value="1"/>
</dbReference>
<dbReference type="GO" id="GO:0046872">
    <property type="term" value="F:metal ion binding"/>
    <property type="evidence" value="ECO:0007669"/>
    <property type="project" value="UniProtKB-KW"/>
</dbReference>
<dbReference type="AlphaFoldDB" id="A0A1W1HEU1"/>
<dbReference type="PANTHER" id="PTHR31302:SF31">
    <property type="entry name" value="PHOSPHODIESTERASE YAEI"/>
    <property type="match status" value="1"/>
</dbReference>
<protein>
    <recommendedName>
        <fullName evidence="4">Calcineurin-like phosphoesterase domain-containing protein</fullName>
    </recommendedName>
</protein>
<dbReference type="GO" id="GO:0009245">
    <property type="term" value="P:lipid A biosynthetic process"/>
    <property type="evidence" value="ECO:0007669"/>
    <property type="project" value="TreeGrafter"/>
</dbReference>
<dbReference type="Pfam" id="PF00149">
    <property type="entry name" value="Metallophos"/>
    <property type="match status" value="1"/>
</dbReference>
<dbReference type="InterPro" id="IPR004843">
    <property type="entry name" value="Calcineurin-like_PHP"/>
</dbReference>
<keyword evidence="6" id="KW-1185">Reference proteome</keyword>
<feature type="domain" description="Calcineurin-like phosphoesterase" evidence="4">
    <location>
        <begin position="49"/>
        <end position="201"/>
    </location>
</feature>
<evidence type="ECO:0000259" key="4">
    <source>
        <dbReference type="Pfam" id="PF00149"/>
    </source>
</evidence>
<dbReference type="SUPFAM" id="SSF56300">
    <property type="entry name" value="Metallo-dependent phosphatases"/>
    <property type="match status" value="1"/>
</dbReference>
<evidence type="ECO:0000313" key="5">
    <source>
        <dbReference type="EMBL" id="SLM30943.1"/>
    </source>
</evidence>
<organism evidence="5 6">
    <name type="scientific">Desulfamplus magnetovallimortis</name>
    <dbReference type="NCBI Taxonomy" id="1246637"/>
    <lineage>
        <taxon>Bacteria</taxon>
        <taxon>Pseudomonadati</taxon>
        <taxon>Thermodesulfobacteriota</taxon>
        <taxon>Desulfobacteria</taxon>
        <taxon>Desulfobacterales</taxon>
        <taxon>Desulfobacteraceae</taxon>
        <taxon>Desulfamplus</taxon>
    </lineage>
</organism>
<keyword evidence="3" id="KW-0812">Transmembrane</keyword>
<dbReference type="GO" id="GO:0016020">
    <property type="term" value="C:membrane"/>
    <property type="evidence" value="ECO:0007669"/>
    <property type="project" value="GOC"/>
</dbReference>
<sequence length="218" mass="25470">MKFSVTIKQHKLRIIFYTFMFLLSVYAFLIEPHWLLVKNIKLSLKPQYRLVHITDIHFHGDESYLKKIVSIINNLSPDFVCFTGDLVDEKEKLNQALNILEKINCPLFGVPGNHDYWSGVSFESINSSLETTGGLWLVDQNTKFKDLYITGLAHETYKQIKEADKSFQKRLLLCHYPAIIDQIENEKYDLIFSRTLPWWASSFTNIGSIESTIWCRKI</sequence>
<dbReference type="EMBL" id="FWEV01000173">
    <property type="protein sequence ID" value="SLM30943.1"/>
    <property type="molecule type" value="Genomic_DNA"/>
</dbReference>
<dbReference type="STRING" id="1246637.MTBBW1_2540011"/>
<feature type="transmembrane region" description="Helical" evidence="3">
    <location>
        <begin position="12"/>
        <end position="30"/>
    </location>
</feature>
<gene>
    <name evidence="5" type="ORF">MTBBW1_2540011</name>
</gene>
<keyword evidence="3" id="KW-1133">Transmembrane helix</keyword>
<dbReference type="OrthoDB" id="9780884at2"/>
<evidence type="ECO:0000256" key="1">
    <source>
        <dbReference type="ARBA" id="ARBA00022723"/>
    </source>
</evidence>
<accession>A0A1W1HEU1</accession>
<evidence type="ECO:0000256" key="2">
    <source>
        <dbReference type="ARBA" id="ARBA00022801"/>
    </source>
</evidence>
<proteinExistence type="predicted"/>
<dbReference type="InterPro" id="IPR029052">
    <property type="entry name" value="Metallo-depent_PP-like"/>
</dbReference>